<gene>
    <name evidence="2" type="ORF">HJC23_011749</name>
</gene>
<proteinExistence type="predicted"/>
<feature type="chain" id="PRO_5044802799" evidence="1">
    <location>
        <begin position="16"/>
        <end position="439"/>
    </location>
</feature>
<organism evidence="2 3">
    <name type="scientific">Cyclotella cryptica</name>
    <dbReference type="NCBI Taxonomy" id="29204"/>
    <lineage>
        <taxon>Eukaryota</taxon>
        <taxon>Sar</taxon>
        <taxon>Stramenopiles</taxon>
        <taxon>Ochrophyta</taxon>
        <taxon>Bacillariophyta</taxon>
        <taxon>Coscinodiscophyceae</taxon>
        <taxon>Thalassiosirophycidae</taxon>
        <taxon>Stephanodiscales</taxon>
        <taxon>Stephanodiscaceae</taxon>
        <taxon>Cyclotella</taxon>
    </lineage>
</organism>
<evidence type="ECO:0000313" key="3">
    <source>
        <dbReference type="Proteomes" id="UP001516023"/>
    </source>
</evidence>
<dbReference type="Pfam" id="PF07209">
    <property type="entry name" value="DUF1415"/>
    <property type="match status" value="1"/>
</dbReference>
<reference evidence="2 3" key="1">
    <citation type="journal article" date="2020" name="G3 (Bethesda)">
        <title>Improved Reference Genome for Cyclotella cryptica CCMP332, a Model for Cell Wall Morphogenesis, Salinity Adaptation, and Lipid Production in Diatoms (Bacillariophyta).</title>
        <authorList>
            <person name="Roberts W.R."/>
            <person name="Downey K.M."/>
            <person name="Ruck E.C."/>
            <person name="Traller J.C."/>
            <person name="Alverson A.J."/>
        </authorList>
    </citation>
    <scope>NUCLEOTIDE SEQUENCE [LARGE SCALE GENOMIC DNA]</scope>
    <source>
        <strain evidence="2 3">CCMP332</strain>
    </source>
</reference>
<name>A0ABD3PL22_9STRA</name>
<dbReference type="EMBL" id="JABMIG020000182">
    <property type="protein sequence ID" value="KAL3787065.1"/>
    <property type="molecule type" value="Genomic_DNA"/>
</dbReference>
<protein>
    <submittedName>
        <fullName evidence="2">Uncharacterized protein</fullName>
    </submittedName>
</protein>
<feature type="signal peptide" evidence="1">
    <location>
        <begin position="1"/>
        <end position="15"/>
    </location>
</feature>
<keyword evidence="3" id="KW-1185">Reference proteome</keyword>
<keyword evidence="1" id="KW-0732">Signal</keyword>
<evidence type="ECO:0000256" key="1">
    <source>
        <dbReference type="SAM" id="SignalP"/>
    </source>
</evidence>
<dbReference type="Proteomes" id="UP001516023">
    <property type="component" value="Unassembled WGS sequence"/>
</dbReference>
<sequence length="439" mass="48711">MFFVFLLLLLNEVSPLPNGISSFQFPKIKFIGISSNDVPDNVPKRRIEKGEGDDLKQSLEKHCSIKEDLSGDPPRYSLRWEPYLQESYDVANVLFQEIVQVARARFHCYSDSENLDTQITSPRVISCPSMSRLNDLESIATVLRSDKCKILLGLDDVVVELYPSSPSPYLRLSFSTLGNAQKTSLAETENLQTISCEAAIAATESWVDNFLGKYNLCPYTSSVSKAAVGLTSVGIPVGHVHIVAGSTNNVDDRKKSSSAYDVLRAAELVSEFWSETVTLLKSPESDWATSLVVFPDFDNDFDAFVDVCDNVIQPIILATSSTDYIGRAWFHPRYDADTVGHTSVVPGHAVPHKMVQQFIDKAHDSKISRGNKMTPTELSSANNKVRMTPHATINILRRSQLTAATEYEKGLGEKKPTPNSIYVRNALKLNEILKGDENK</sequence>
<comment type="caution">
    <text evidence="2">The sequence shown here is derived from an EMBL/GenBank/DDBJ whole genome shotgun (WGS) entry which is preliminary data.</text>
</comment>
<accession>A0ABD3PL22</accession>
<dbReference type="AlphaFoldDB" id="A0ABD3PL22"/>
<dbReference type="InterPro" id="IPR009858">
    <property type="entry name" value="DUF1415"/>
</dbReference>
<evidence type="ECO:0000313" key="2">
    <source>
        <dbReference type="EMBL" id="KAL3787065.1"/>
    </source>
</evidence>